<protein>
    <submittedName>
        <fullName evidence="2">Uncharacterized protein</fullName>
    </submittedName>
</protein>
<proteinExistence type="predicted"/>
<accession>A0A0A9G9D7</accession>
<organism evidence="2">
    <name type="scientific">Arundo donax</name>
    <name type="common">Giant reed</name>
    <name type="synonym">Donax arundinaceus</name>
    <dbReference type="NCBI Taxonomy" id="35708"/>
    <lineage>
        <taxon>Eukaryota</taxon>
        <taxon>Viridiplantae</taxon>
        <taxon>Streptophyta</taxon>
        <taxon>Embryophyta</taxon>
        <taxon>Tracheophyta</taxon>
        <taxon>Spermatophyta</taxon>
        <taxon>Magnoliopsida</taxon>
        <taxon>Liliopsida</taxon>
        <taxon>Poales</taxon>
        <taxon>Poaceae</taxon>
        <taxon>PACMAD clade</taxon>
        <taxon>Arundinoideae</taxon>
        <taxon>Arundineae</taxon>
        <taxon>Arundo</taxon>
    </lineage>
</organism>
<keyword evidence="1" id="KW-0472">Membrane</keyword>
<keyword evidence="1" id="KW-1133">Transmembrane helix</keyword>
<keyword evidence="1" id="KW-0812">Transmembrane</keyword>
<evidence type="ECO:0000256" key="1">
    <source>
        <dbReference type="SAM" id="Phobius"/>
    </source>
</evidence>
<reference evidence="2" key="1">
    <citation type="submission" date="2014-09" db="EMBL/GenBank/DDBJ databases">
        <authorList>
            <person name="Magalhaes I.L.F."/>
            <person name="Oliveira U."/>
            <person name="Santos F.R."/>
            <person name="Vidigal T.H.D.A."/>
            <person name="Brescovit A.D."/>
            <person name="Santos A.J."/>
        </authorList>
    </citation>
    <scope>NUCLEOTIDE SEQUENCE</scope>
    <source>
        <tissue evidence="2">Shoot tissue taken approximately 20 cm above the soil surface</tissue>
    </source>
</reference>
<dbReference type="EMBL" id="GBRH01180578">
    <property type="protein sequence ID" value="JAE17318.1"/>
    <property type="molecule type" value="Transcribed_RNA"/>
</dbReference>
<sequence length="37" mass="4325">MGKSSALFFFLVILFSLRIFISLVFFGTIAWSYLQNF</sequence>
<name>A0A0A9G9D7_ARUDO</name>
<feature type="transmembrane region" description="Helical" evidence="1">
    <location>
        <begin position="7"/>
        <end position="34"/>
    </location>
</feature>
<dbReference type="AlphaFoldDB" id="A0A0A9G9D7"/>
<evidence type="ECO:0000313" key="2">
    <source>
        <dbReference type="EMBL" id="JAE17318.1"/>
    </source>
</evidence>
<reference evidence="2" key="2">
    <citation type="journal article" date="2015" name="Data Brief">
        <title>Shoot transcriptome of the giant reed, Arundo donax.</title>
        <authorList>
            <person name="Barrero R.A."/>
            <person name="Guerrero F.D."/>
            <person name="Moolhuijzen P."/>
            <person name="Goolsby J.A."/>
            <person name="Tidwell J."/>
            <person name="Bellgard S.E."/>
            <person name="Bellgard M.I."/>
        </authorList>
    </citation>
    <scope>NUCLEOTIDE SEQUENCE</scope>
    <source>
        <tissue evidence="2">Shoot tissue taken approximately 20 cm above the soil surface</tissue>
    </source>
</reference>